<evidence type="ECO:0000313" key="10">
    <source>
        <dbReference type="Proteomes" id="UP000007264"/>
    </source>
</evidence>
<dbReference type="GO" id="GO:0032456">
    <property type="term" value="P:endocytic recycling"/>
    <property type="evidence" value="ECO:0007669"/>
    <property type="project" value="TreeGrafter"/>
</dbReference>
<feature type="region of interest" description="Disordered" evidence="6">
    <location>
        <begin position="1"/>
        <end position="39"/>
    </location>
</feature>
<keyword evidence="3" id="KW-0813">Transport</keyword>
<evidence type="ECO:0000256" key="3">
    <source>
        <dbReference type="ARBA" id="ARBA00022448"/>
    </source>
</evidence>
<dbReference type="GO" id="GO:0042147">
    <property type="term" value="P:retrograde transport, endosome to Golgi"/>
    <property type="evidence" value="ECO:0007669"/>
    <property type="project" value="TreeGrafter"/>
</dbReference>
<evidence type="ECO:0000256" key="1">
    <source>
        <dbReference type="ARBA" id="ARBA00004601"/>
    </source>
</evidence>
<evidence type="ECO:0000256" key="2">
    <source>
        <dbReference type="ARBA" id="ARBA00008180"/>
    </source>
</evidence>
<evidence type="ECO:0000256" key="5">
    <source>
        <dbReference type="ARBA" id="ARBA00023034"/>
    </source>
</evidence>
<proteinExistence type="inferred from homology"/>
<dbReference type="EMBL" id="AGSI01000012">
    <property type="protein sequence ID" value="EIE21690.1"/>
    <property type="molecule type" value="Genomic_DNA"/>
</dbReference>
<keyword evidence="10" id="KW-1185">Reference proteome</keyword>
<accession>I0YTH1</accession>
<sequence length="736" mass="81509">MSVTPHEDPQDFVDDENGNLASGANDDEGDDALPQDLSLGDLDITSSDVSLKGVEDELDTYAGHEVLRAILDQGCDPKEYGRHYEARLRQAELESIQDYLSESDNLISSCDSILATMEGMLGKFQADLGNISSEIRALQEQSQSMSVRLRNRKAAEAKLGTFLDNLALPPALIDGILLAPPDAGFAEHLLALHKKLEFVRGNEMAAKSAAMHDIAPELERLRAKAVTKSRDLLMARIYQLRKPKTNIQILQQNVLLKQKYLVTFLRQHGPEVFQEVRSAYVDTLSRVLSAHFRSYLAALERLQEDLAGPADVIGEAPGAGVGGVMANLFARGANAAHRDAFALGDRGNILHHLEQAAIIPHVAESESKKAPFEVLFRSVNKLLMDTATAEYLFCCDFFQEDTIFNELFAATLAVVESALAASLQETFDLVGLLLMIRINYHHQLIMNKRRIPCLDDYLDRTNLLLWPRFKVILDMQLSSMKAYTPPNFGQDPSLHFITQRYAMLTTSLLLLNADYQDGQMDHNIDRLRFAAMEVLLRLSKRFARRRLGTIFVITNFHHIVQLLREAASRGGHMAHAAGTSPPPPTAPLGASGAETIKEFEDQLTACTNIYVEEALVQQFVDLVRFVTEAEAAAKAGGVAEGSHAPGYGPQQAAPIMKDFASRWTAAIEALNKETMKDFRSSACGREVLKAAMTQLLLYYTRMLELLKRAGPEGAAVVRDAVTIPSIMYEIKRFNRA</sequence>
<dbReference type="RefSeq" id="XP_005646234.1">
    <property type="nucleotide sequence ID" value="XM_005646177.1"/>
</dbReference>
<reference evidence="9 10" key="1">
    <citation type="journal article" date="2012" name="Genome Biol.">
        <title>The genome of the polar eukaryotic microalga coccomyxa subellipsoidea reveals traits of cold adaptation.</title>
        <authorList>
            <person name="Blanc G."/>
            <person name="Agarkova I."/>
            <person name="Grimwood J."/>
            <person name="Kuo A."/>
            <person name="Brueggeman A."/>
            <person name="Dunigan D."/>
            <person name="Gurnon J."/>
            <person name="Ladunga I."/>
            <person name="Lindquist E."/>
            <person name="Lucas S."/>
            <person name="Pangilinan J."/>
            <person name="Proschold T."/>
            <person name="Salamov A."/>
            <person name="Schmutz J."/>
            <person name="Weeks D."/>
            <person name="Yamada T."/>
            <person name="Claverie J.M."/>
            <person name="Grigoriev I."/>
            <person name="Van Etten J."/>
            <person name="Lomsadze A."/>
            <person name="Borodovsky M."/>
        </authorList>
    </citation>
    <scope>NUCLEOTIDE SEQUENCE [LARGE SCALE GENOMIC DNA]</scope>
    <source>
        <strain evidence="9 10">C-169</strain>
    </source>
</reference>
<organism evidence="9 10">
    <name type="scientific">Coccomyxa subellipsoidea (strain C-169)</name>
    <name type="common">Green microalga</name>
    <dbReference type="NCBI Taxonomy" id="574566"/>
    <lineage>
        <taxon>Eukaryota</taxon>
        <taxon>Viridiplantae</taxon>
        <taxon>Chlorophyta</taxon>
        <taxon>core chlorophytes</taxon>
        <taxon>Trebouxiophyceae</taxon>
        <taxon>Trebouxiophyceae incertae sedis</taxon>
        <taxon>Coccomyxaceae</taxon>
        <taxon>Coccomyxa</taxon>
        <taxon>Coccomyxa subellipsoidea</taxon>
    </lineage>
</organism>
<dbReference type="Pfam" id="PF04129">
    <property type="entry name" value="Vps52_CC"/>
    <property type="match status" value="1"/>
</dbReference>
<evidence type="ECO:0000313" key="9">
    <source>
        <dbReference type="EMBL" id="EIE21690.1"/>
    </source>
</evidence>
<comment type="subcellular location">
    <subcellularLocation>
        <location evidence="1">Golgi apparatus</location>
        <location evidence="1">trans-Golgi network</location>
    </subcellularLocation>
</comment>
<dbReference type="STRING" id="574566.I0YTH1"/>
<dbReference type="GeneID" id="17039674"/>
<evidence type="ECO:0000259" key="7">
    <source>
        <dbReference type="Pfam" id="PF04129"/>
    </source>
</evidence>
<comment type="similarity">
    <text evidence="2">Belongs to the VPS52 family.</text>
</comment>
<dbReference type="OrthoDB" id="19482at2759"/>
<keyword evidence="4" id="KW-0653">Protein transport</keyword>
<protein>
    <submittedName>
        <fullName evidence="9">Vps52-domain-containing protein</fullName>
    </submittedName>
</protein>
<dbReference type="PANTHER" id="PTHR14190">
    <property type="entry name" value="SUPPRESSOR OF ACTIN MUTATIONS 2/VACUOLAR PROTEIN SORTING 52"/>
    <property type="match status" value="1"/>
</dbReference>
<dbReference type="GO" id="GO:0006896">
    <property type="term" value="P:Golgi to vacuole transport"/>
    <property type="evidence" value="ECO:0007669"/>
    <property type="project" value="TreeGrafter"/>
</dbReference>
<dbReference type="GO" id="GO:0005829">
    <property type="term" value="C:cytosol"/>
    <property type="evidence" value="ECO:0007669"/>
    <property type="project" value="GOC"/>
</dbReference>
<dbReference type="AlphaFoldDB" id="I0YTH1"/>
<evidence type="ECO:0000256" key="6">
    <source>
        <dbReference type="SAM" id="MobiDB-lite"/>
    </source>
</evidence>
<dbReference type="GO" id="GO:0015031">
    <property type="term" value="P:protein transport"/>
    <property type="evidence" value="ECO:0007669"/>
    <property type="project" value="UniProtKB-KW"/>
</dbReference>
<dbReference type="InterPro" id="IPR048319">
    <property type="entry name" value="Vps52_CC"/>
</dbReference>
<comment type="caution">
    <text evidence="9">The sequence shown here is derived from an EMBL/GenBank/DDBJ whole genome shotgun (WGS) entry which is preliminary data.</text>
</comment>
<name>I0YTH1_COCSC</name>
<dbReference type="GO" id="GO:0000938">
    <property type="term" value="C:GARP complex"/>
    <property type="evidence" value="ECO:0007669"/>
    <property type="project" value="TreeGrafter"/>
</dbReference>
<dbReference type="GO" id="GO:0019905">
    <property type="term" value="F:syntaxin binding"/>
    <property type="evidence" value="ECO:0007669"/>
    <property type="project" value="TreeGrafter"/>
</dbReference>
<dbReference type="PANTHER" id="PTHR14190:SF7">
    <property type="entry name" value="VACUOLAR PROTEIN SORTING-ASSOCIATED PROTEIN 52 HOMOLOG"/>
    <property type="match status" value="1"/>
</dbReference>
<dbReference type="InterPro" id="IPR007258">
    <property type="entry name" value="Vps52"/>
</dbReference>
<evidence type="ECO:0000259" key="8">
    <source>
        <dbReference type="Pfam" id="PF20655"/>
    </source>
</evidence>
<gene>
    <name evidence="9" type="ORF">COCSUDRAFT_56884</name>
</gene>
<dbReference type="Pfam" id="PF20655">
    <property type="entry name" value="Vps52_C"/>
    <property type="match status" value="1"/>
</dbReference>
<dbReference type="eggNOG" id="KOG1961">
    <property type="taxonomic scope" value="Eukaryota"/>
</dbReference>
<dbReference type="Proteomes" id="UP000007264">
    <property type="component" value="Unassembled WGS sequence"/>
</dbReference>
<feature type="domain" description="Vps52 C-terminal" evidence="8">
    <location>
        <begin position="282"/>
        <end position="572"/>
    </location>
</feature>
<dbReference type="KEGG" id="csl:COCSUDRAFT_56884"/>
<feature type="domain" description="Vps52 coiled-coil" evidence="7">
    <location>
        <begin position="100"/>
        <end position="265"/>
    </location>
</feature>
<keyword evidence="5" id="KW-0333">Golgi apparatus</keyword>
<evidence type="ECO:0000256" key="4">
    <source>
        <dbReference type="ARBA" id="ARBA00022927"/>
    </source>
</evidence>
<dbReference type="InterPro" id="IPR048361">
    <property type="entry name" value="Vps52_C"/>
</dbReference>